<evidence type="ECO:0000313" key="7">
    <source>
        <dbReference type="EMBL" id="VFQ87355.1"/>
    </source>
</evidence>
<dbReference type="Proteomes" id="UP000595140">
    <property type="component" value="Unassembled WGS sequence"/>
</dbReference>
<dbReference type="EMBL" id="OOIL02003368">
    <property type="protein sequence ID" value="VFQ87355.1"/>
    <property type="molecule type" value="Genomic_DNA"/>
</dbReference>
<protein>
    <recommendedName>
        <fullName evidence="6">ABC-2 type transporter transmembrane domain-containing protein</fullName>
    </recommendedName>
</protein>
<dbReference type="OrthoDB" id="1304754at2759"/>
<gene>
    <name evidence="7" type="ORF">CCAM_LOCUS29131</name>
</gene>
<accession>A0A484MF45</accession>
<dbReference type="PANTHER" id="PTHR48040:SF35">
    <property type="entry name" value="ABC TRANSPORTER G FAMILY MEMBER 39-LIKE"/>
    <property type="match status" value="1"/>
</dbReference>
<feature type="transmembrane region" description="Helical" evidence="5">
    <location>
        <begin position="6"/>
        <end position="23"/>
    </location>
</feature>
<name>A0A484MF45_9ASTE</name>
<evidence type="ECO:0000256" key="1">
    <source>
        <dbReference type="ARBA" id="ARBA00004141"/>
    </source>
</evidence>
<reference evidence="7 8" key="1">
    <citation type="submission" date="2018-04" db="EMBL/GenBank/DDBJ databases">
        <authorList>
            <person name="Vogel A."/>
        </authorList>
    </citation>
    <scope>NUCLEOTIDE SEQUENCE [LARGE SCALE GENOMIC DNA]</scope>
</reference>
<feature type="domain" description="ABC-2 type transporter transmembrane" evidence="6">
    <location>
        <begin position="2"/>
        <end position="114"/>
    </location>
</feature>
<keyword evidence="3 5" id="KW-1133">Transmembrane helix</keyword>
<feature type="transmembrane region" description="Helical" evidence="5">
    <location>
        <begin position="75"/>
        <end position="96"/>
    </location>
</feature>
<keyword evidence="8" id="KW-1185">Reference proteome</keyword>
<sequence>MSYNALRFVYTIVTAFVFGTIFWGLGLKRSKAQDLFNAMGSMYTSVLFTGALNAFTVQRVVVLERTVFYRERAAGMYSAMPFAFAMVVIELPYVLLQAIIYSTMVYSMIGLLQNFHGTF</sequence>
<evidence type="ECO:0000259" key="6">
    <source>
        <dbReference type="Pfam" id="PF01061"/>
    </source>
</evidence>
<dbReference type="GO" id="GO:0140359">
    <property type="term" value="F:ABC-type transporter activity"/>
    <property type="evidence" value="ECO:0007669"/>
    <property type="project" value="InterPro"/>
</dbReference>
<feature type="transmembrane region" description="Helical" evidence="5">
    <location>
        <begin position="35"/>
        <end position="55"/>
    </location>
</feature>
<evidence type="ECO:0000256" key="2">
    <source>
        <dbReference type="ARBA" id="ARBA00022692"/>
    </source>
</evidence>
<keyword evidence="2 5" id="KW-0812">Transmembrane</keyword>
<proteinExistence type="predicted"/>
<comment type="subcellular location">
    <subcellularLocation>
        <location evidence="1">Membrane</location>
        <topology evidence="1">Multi-pass membrane protein</topology>
    </subcellularLocation>
</comment>
<dbReference type="InterPro" id="IPR013525">
    <property type="entry name" value="ABC2_TM"/>
</dbReference>
<dbReference type="GO" id="GO:0016020">
    <property type="term" value="C:membrane"/>
    <property type="evidence" value="ECO:0007669"/>
    <property type="project" value="UniProtKB-SubCell"/>
</dbReference>
<dbReference type="PANTHER" id="PTHR48040">
    <property type="entry name" value="PLEIOTROPIC DRUG RESISTANCE PROTEIN 1-LIKE ISOFORM X1"/>
    <property type="match status" value="1"/>
</dbReference>
<evidence type="ECO:0000256" key="4">
    <source>
        <dbReference type="ARBA" id="ARBA00023136"/>
    </source>
</evidence>
<organism evidence="7 8">
    <name type="scientific">Cuscuta campestris</name>
    <dbReference type="NCBI Taxonomy" id="132261"/>
    <lineage>
        <taxon>Eukaryota</taxon>
        <taxon>Viridiplantae</taxon>
        <taxon>Streptophyta</taxon>
        <taxon>Embryophyta</taxon>
        <taxon>Tracheophyta</taxon>
        <taxon>Spermatophyta</taxon>
        <taxon>Magnoliopsida</taxon>
        <taxon>eudicotyledons</taxon>
        <taxon>Gunneridae</taxon>
        <taxon>Pentapetalae</taxon>
        <taxon>asterids</taxon>
        <taxon>lamiids</taxon>
        <taxon>Solanales</taxon>
        <taxon>Convolvulaceae</taxon>
        <taxon>Cuscuteae</taxon>
        <taxon>Cuscuta</taxon>
        <taxon>Cuscuta subgen. Grammica</taxon>
        <taxon>Cuscuta sect. Cleistogrammica</taxon>
    </lineage>
</organism>
<evidence type="ECO:0000313" key="8">
    <source>
        <dbReference type="Proteomes" id="UP000595140"/>
    </source>
</evidence>
<evidence type="ECO:0000256" key="3">
    <source>
        <dbReference type="ARBA" id="ARBA00022989"/>
    </source>
</evidence>
<dbReference type="AlphaFoldDB" id="A0A484MF45"/>
<keyword evidence="4 5" id="KW-0472">Membrane</keyword>
<evidence type="ECO:0000256" key="5">
    <source>
        <dbReference type="SAM" id="Phobius"/>
    </source>
</evidence>
<dbReference type="Pfam" id="PF01061">
    <property type="entry name" value="ABC2_membrane"/>
    <property type="match status" value="1"/>
</dbReference>